<protein>
    <recommendedName>
        <fullName evidence="4">Conjugal transfer protein TrbI</fullName>
    </recommendedName>
</protein>
<proteinExistence type="predicted"/>
<feature type="signal peptide" evidence="1">
    <location>
        <begin position="1"/>
        <end position="24"/>
    </location>
</feature>
<evidence type="ECO:0000256" key="1">
    <source>
        <dbReference type="SAM" id="SignalP"/>
    </source>
</evidence>
<sequence>MLSSKAWQSRTALFLALGFTSTLALPLTFTESGVASPSPYLVGQRFPDSWRSSLPAGTPIPVRYENDDADRILVTPDETASVTLIVTRDIVNSSRRVVIPRDSEITGELRPARGGTQFVAESITLPNGTNRRIDAVSNIVTETDVISRRDNPDILRGAVVGAAAGAILGEIFGRIDFLEVLAGAGVGVLAEIFLLRNRREVEVVVVRPNELDVRLQSDFTLN</sequence>
<evidence type="ECO:0000313" key="2">
    <source>
        <dbReference type="EMBL" id="WAL61944.1"/>
    </source>
</evidence>
<reference evidence="2" key="1">
    <citation type="submission" date="2022-12" db="EMBL/GenBank/DDBJ databases">
        <title>Polyphasic identification of a Novel Hot-Spring Cyanobacterium Ocullathermofonsia sinensis gen nov. sp. nov. and Genomic Insights on its Adaptations to the Thermal Habitat.</title>
        <authorList>
            <person name="Daroch M."/>
            <person name="Tang J."/>
            <person name="Jiang Y."/>
        </authorList>
    </citation>
    <scope>NUCLEOTIDE SEQUENCE</scope>
    <source>
        <strain evidence="2">PKUAC-SCTA174</strain>
    </source>
</reference>
<evidence type="ECO:0000313" key="3">
    <source>
        <dbReference type="Proteomes" id="UP001163152"/>
    </source>
</evidence>
<dbReference type="Proteomes" id="UP001163152">
    <property type="component" value="Chromosome"/>
</dbReference>
<dbReference type="KEGG" id="tsin:OXH18_08155"/>
<accession>A0A9E8ZEL7</accession>
<evidence type="ECO:0008006" key="4">
    <source>
        <dbReference type="Google" id="ProtNLM"/>
    </source>
</evidence>
<gene>
    <name evidence="2" type="ORF">OXH18_08155</name>
</gene>
<dbReference type="RefSeq" id="WP_268612014.1">
    <property type="nucleotide sequence ID" value="NZ_CP113797.1"/>
</dbReference>
<name>A0A9E8ZEL7_9CYAN</name>
<dbReference type="EMBL" id="CP113797">
    <property type="protein sequence ID" value="WAL61944.1"/>
    <property type="molecule type" value="Genomic_DNA"/>
</dbReference>
<organism evidence="2 3">
    <name type="scientific">Thermocoleostomius sinensis A174</name>
    <dbReference type="NCBI Taxonomy" id="2016057"/>
    <lineage>
        <taxon>Bacteria</taxon>
        <taxon>Bacillati</taxon>
        <taxon>Cyanobacteriota</taxon>
        <taxon>Cyanophyceae</taxon>
        <taxon>Oculatellales</taxon>
        <taxon>Oculatellaceae</taxon>
        <taxon>Thermocoleostomius</taxon>
    </lineage>
</organism>
<feature type="chain" id="PRO_5039536407" description="Conjugal transfer protein TrbI" evidence="1">
    <location>
        <begin position="25"/>
        <end position="222"/>
    </location>
</feature>
<keyword evidence="1" id="KW-0732">Signal</keyword>
<keyword evidence="3" id="KW-1185">Reference proteome</keyword>
<dbReference type="AlphaFoldDB" id="A0A9E8ZEL7"/>